<dbReference type="GO" id="GO:0016226">
    <property type="term" value="P:iron-sulfur cluster assembly"/>
    <property type="evidence" value="ECO:0007669"/>
    <property type="project" value="InterPro"/>
</dbReference>
<dbReference type="AlphaFoldDB" id="A0A2M8GNR9"/>
<dbReference type="Proteomes" id="UP000229370">
    <property type="component" value="Unassembled WGS sequence"/>
</dbReference>
<dbReference type="EMBL" id="PFQK01000018">
    <property type="protein sequence ID" value="PJC82204.1"/>
    <property type="molecule type" value="Genomic_DNA"/>
</dbReference>
<dbReference type="PANTHER" id="PTHR10093">
    <property type="entry name" value="IRON-SULFUR CLUSTER ASSEMBLY ENZYME NIFU HOMOLOG"/>
    <property type="match status" value="1"/>
</dbReference>
<dbReference type="GO" id="GO:0005506">
    <property type="term" value="F:iron ion binding"/>
    <property type="evidence" value="ECO:0007669"/>
    <property type="project" value="InterPro"/>
</dbReference>
<dbReference type="Gene3D" id="3.90.1010.10">
    <property type="match status" value="1"/>
</dbReference>
<evidence type="ECO:0000313" key="2">
    <source>
        <dbReference type="EMBL" id="PJC82204.1"/>
    </source>
</evidence>
<proteinExistence type="predicted"/>
<dbReference type="InterPro" id="IPR002871">
    <property type="entry name" value="NIF_FeS_clus_asmbl_NifU_N"/>
</dbReference>
<reference evidence="3" key="1">
    <citation type="submission" date="2017-09" db="EMBL/GenBank/DDBJ databases">
        <title>Depth-based differentiation of microbial function through sediment-hosted aquifers and enrichment of novel symbionts in the deep terrestrial subsurface.</title>
        <authorList>
            <person name="Probst A.J."/>
            <person name="Ladd B."/>
            <person name="Jarett J.K."/>
            <person name="Geller-Mcgrath D.E."/>
            <person name="Sieber C.M.K."/>
            <person name="Emerson J.B."/>
            <person name="Anantharaman K."/>
            <person name="Thomas B.C."/>
            <person name="Malmstrom R."/>
            <person name="Stieglmeier M."/>
            <person name="Klingl A."/>
            <person name="Woyke T."/>
            <person name="Ryan C.M."/>
            <person name="Banfield J.F."/>
        </authorList>
    </citation>
    <scope>NUCLEOTIDE SEQUENCE [LARGE SCALE GENOMIC DNA]</scope>
</reference>
<comment type="caution">
    <text evidence="2">The sequence shown here is derived from an EMBL/GenBank/DDBJ whole genome shotgun (WGS) entry which is preliminary data.</text>
</comment>
<protein>
    <submittedName>
        <fullName evidence="2">Iron-sulfur cluster assembly scaffold protein</fullName>
    </submittedName>
</protein>
<evidence type="ECO:0000259" key="1">
    <source>
        <dbReference type="Pfam" id="PF01592"/>
    </source>
</evidence>
<name>A0A2M8GNR9_9BACT</name>
<dbReference type="SUPFAM" id="SSF82649">
    <property type="entry name" value="SufE/NifU"/>
    <property type="match status" value="1"/>
</dbReference>
<dbReference type="GO" id="GO:0051536">
    <property type="term" value="F:iron-sulfur cluster binding"/>
    <property type="evidence" value="ECO:0007669"/>
    <property type="project" value="InterPro"/>
</dbReference>
<feature type="domain" description="NIF system FeS cluster assembly NifU N-terminal" evidence="1">
    <location>
        <begin position="3"/>
        <end position="128"/>
    </location>
</feature>
<organism evidence="2 3">
    <name type="scientific">Candidatus Roizmanbacteria bacterium CG_4_8_14_3_um_filter_36_10</name>
    <dbReference type="NCBI Taxonomy" id="1974834"/>
    <lineage>
        <taxon>Bacteria</taxon>
        <taxon>Candidatus Roizmaniibacteriota</taxon>
    </lineage>
</organism>
<dbReference type="Pfam" id="PF01592">
    <property type="entry name" value="NifU_N"/>
    <property type="match status" value="1"/>
</dbReference>
<sequence length="162" mass="18174">MFYTKQTLKHFRNPHNYGEIKNPDGEGEAGNIICGDLMNLYLKVKKTKNGVEIIDAVKFKTYGCAAAIATSSVITDLVKGKTVDQALKIGKKDIIDTLNGLPPIKIHCSILAIDALGEAIYQYLFKNNRPIPLSLQKTHERIEIGKKEIKERYAKWLSISKK</sequence>
<evidence type="ECO:0000313" key="3">
    <source>
        <dbReference type="Proteomes" id="UP000229370"/>
    </source>
</evidence>
<gene>
    <name evidence="2" type="ORF">CO007_00700</name>
</gene>
<dbReference type="CDD" id="cd06664">
    <property type="entry name" value="IscU_like"/>
    <property type="match status" value="1"/>
</dbReference>
<accession>A0A2M8GNR9</accession>